<dbReference type="InterPro" id="IPR000719">
    <property type="entry name" value="Prot_kinase_dom"/>
</dbReference>
<dbReference type="InterPro" id="IPR050823">
    <property type="entry name" value="Plant_Ser_Thr_Prot_Kinase"/>
</dbReference>
<dbReference type="PROSITE" id="PS00107">
    <property type="entry name" value="PROTEIN_KINASE_ATP"/>
    <property type="match status" value="1"/>
</dbReference>
<proteinExistence type="predicted"/>
<dbReference type="InterPro" id="IPR001245">
    <property type="entry name" value="Ser-Thr/Tyr_kinase_cat_dom"/>
</dbReference>
<dbReference type="SUPFAM" id="SSF56112">
    <property type="entry name" value="Protein kinase-like (PK-like)"/>
    <property type="match status" value="1"/>
</dbReference>
<dbReference type="PROSITE" id="PS50011">
    <property type="entry name" value="PROTEIN_KINASE_DOM"/>
    <property type="match status" value="1"/>
</dbReference>
<gene>
    <name evidence="5" type="ORF">RJ640_017260</name>
</gene>
<evidence type="ECO:0000256" key="3">
    <source>
        <dbReference type="PROSITE-ProRule" id="PRU10141"/>
    </source>
</evidence>
<comment type="caution">
    <text evidence="5">The sequence shown here is derived from an EMBL/GenBank/DDBJ whole genome shotgun (WGS) entry which is preliminary data.</text>
</comment>
<dbReference type="Proteomes" id="UP001187471">
    <property type="component" value="Unassembled WGS sequence"/>
</dbReference>
<evidence type="ECO:0000313" key="5">
    <source>
        <dbReference type="EMBL" id="KAK2975032.1"/>
    </source>
</evidence>
<dbReference type="GO" id="GO:0005524">
    <property type="term" value="F:ATP binding"/>
    <property type="evidence" value="ECO:0007669"/>
    <property type="project" value="UniProtKB-UniRule"/>
</dbReference>
<accession>A0AA88UH65</accession>
<dbReference type="InterPro" id="IPR011009">
    <property type="entry name" value="Kinase-like_dom_sf"/>
</dbReference>
<sequence>MTWIEYIEQIISENIASLAGLSPVALANLEFEQRRDSMNFCFRQDTVLGEGGFGKVYRGWLEMANSRNGSGSVVAIKRLHSKGQQGLKEFKKGSLDDHLFGSKTMIYLRAVPHHETLTKNLDISCLSAFLDAGGSAVQPLPWDLRIKVLIGAARGLAFLHTSEKQSYNAKLSDFGLAKMGPSAGQSHVSTGVMGTYGYAAPEYIATGHLYVKSDVYGFGVVLVEMLTGLRALDLKRPSGQQNLVDWAKPFLASRKKLKNIMDSRLEGKYPSKAAVHIAQLALACLRTEPKTRPPMEVVVETLVQVDADNESPRRPQ</sequence>
<dbReference type="Pfam" id="PF07714">
    <property type="entry name" value="PK_Tyr_Ser-Thr"/>
    <property type="match status" value="1"/>
</dbReference>
<organism evidence="5 6">
    <name type="scientific">Escallonia rubra</name>
    <dbReference type="NCBI Taxonomy" id="112253"/>
    <lineage>
        <taxon>Eukaryota</taxon>
        <taxon>Viridiplantae</taxon>
        <taxon>Streptophyta</taxon>
        <taxon>Embryophyta</taxon>
        <taxon>Tracheophyta</taxon>
        <taxon>Spermatophyta</taxon>
        <taxon>Magnoliopsida</taxon>
        <taxon>eudicotyledons</taxon>
        <taxon>Gunneridae</taxon>
        <taxon>Pentapetalae</taxon>
        <taxon>asterids</taxon>
        <taxon>campanulids</taxon>
        <taxon>Escalloniales</taxon>
        <taxon>Escalloniaceae</taxon>
        <taxon>Escallonia</taxon>
    </lineage>
</organism>
<evidence type="ECO:0000256" key="1">
    <source>
        <dbReference type="ARBA" id="ARBA00004236"/>
    </source>
</evidence>
<keyword evidence="3" id="KW-0067">ATP-binding</keyword>
<keyword evidence="6" id="KW-1185">Reference proteome</keyword>
<dbReference type="GO" id="GO:0004672">
    <property type="term" value="F:protein kinase activity"/>
    <property type="evidence" value="ECO:0007669"/>
    <property type="project" value="InterPro"/>
</dbReference>
<feature type="domain" description="Protein kinase" evidence="4">
    <location>
        <begin position="42"/>
        <end position="305"/>
    </location>
</feature>
<evidence type="ECO:0000256" key="2">
    <source>
        <dbReference type="ARBA" id="ARBA00022475"/>
    </source>
</evidence>
<dbReference type="InterPro" id="IPR017441">
    <property type="entry name" value="Protein_kinase_ATP_BS"/>
</dbReference>
<feature type="binding site" evidence="3">
    <location>
        <position position="77"/>
    </location>
    <ligand>
        <name>ATP</name>
        <dbReference type="ChEBI" id="CHEBI:30616"/>
    </ligand>
</feature>
<dbReference type="AlphaFoldDB" id="A0AA88UH65"/>
<evidence type="ECO:0000313" key="6">
    <source>
        <dbReference type="Proteomes" id="UP001187471"/>
    </source>
</evidence>
<keyword evidence="2" id="KW-0472">Membrane</keyword>
<name>A0AA88UH65_9ASTE</name>
<dbReference type="EMBL" id="JAVXUO010002250">
    <property type="protein sequence ID" value="KAK2975032.1"/>
    <property type="molecule type" value="Genomic_DNA"/>
</dbReference>
<comment type="subcellular location">
    <subcellularLocation>
        <location evidence="1">Cell membrane</location>
    </subcellularLocation>
</comment>
<dbReference type="GO" id="GO:0005886">
    <property type="term" value="C:plasma membrane"/>
    <property type="evidence" value="ECO:0007669"/>
    <property type="project" value="UniProtKB-SubCell"/>
</dbReference>
<dbReference type="Gene3D" id="1.10.510.10">
    <property type="entry name" value="Transferase(Phosphotransferase) domain 1"/>
    <property type="match status" value="1"/>
</dbReference>
<reference evidence="5" key="1">
    <citation type="submission" date="2022-12" db="EMBL/GenBank/DDBJ databases">
        <title>Draft genome assemblies for two species of Escallonia (Escalloniales).</title>
        <authorList>
            <person name="Chanderbali A."/>
            <person name="Dervinis C."/>
            <person name="Anghel I."/>
            <person name="Soltis D."/>
            <person name="Soltis P."/>
            <person name="Zapata F."/>
        </authorList>
    </citation>
    <scope>NUCLEOTIDE SEQUENCE</scope>
    <source>
        <strain evidence="5">UCBG92.1500</strain>
        <tissue evidence="5">Leaf</tissue>
    </source>
</reference>
<protein>
    <recommendedName>
        <fullName evidence="4">Protein kinase domain-containing protein</fullName>
    </recommendedName>
</protein>
<keyword evidence="3" id="KW-0547">Nucleotide-binding</keyword>
<evidence type="ECO:0000259" key="4">
    <source>
        <dbReference type="PROSITE" id="PS50011"/>
    </source>
</evidence>
<dbReference type="Gene3D" id="3.30.200.20">
    <property type="entry name" value="Phosphorylase Kinase, domain 1"/>
    <property type="match status" value="1"/>
</dbReference>
<dbReference type="PANTHER" id="PTHR45621">
    <property type="entry name" value="OS01G0588500 PROTEIN-RELATED"/>
    <property type="match status" value="1"/>
</dbReference>
<keyword evidence="2" id="KW-1003">Cell membrane</keyword>